<proteinExistence type="predicted"/>
<accession>A0A067PIT6</accession>
<gene>
    <name evidence="1" type="ORF">JAAARDRAFT_39071</name>
</gene>
<sequence>MSTGQVEDDGEIKNWPKMAHVTVQESCTEYHAVSTSDPDLHKSRVVSRMIWCSRSRFLFGES</sequence>
<evidence type="ECO:0000313" key="1">
    <source>
        <dbReference type="EMBL" id="KDQ53755.1"/>
    </source>
</evidence>
<dbReference type="Proteomes" id="UP000027265">
    <property type="component" value="Unassembled WGS sequence"/>
</dbReference>
<reference evidence="2" key="1">
    <citation type="journal article" date="2014" name="Proc. Natl. Acad. Sci. U.S.A.">
        <title>Extensive sampling of basidiomycete genomes demonstrates inadequacy of the white-rot/brown-rot paradigm for wood decay fungi.</title>
        <authorList>
            <person name="Riley R."/>
            <person name="Salamov A.A."/>
            <person name="Brown D.W."/>
            <person name="Nagy L.G."/>
            <person name="Floudas D."/>
            <person name="Held B.W."/>
            <person name="Levasseur A."/>
            <person name="Lombard V."/>
            <person name="Morin E."/>
            <person name="Otillar R."/>
            <person name="Lindquist E.A."/>
            <person name="Sun H."/>
            <person name="LaButti K.M."/>
            <person name="Schmutz J."/>
            <person name="Jabbour D."/>
            <person name="Luo H."/>
            <person name="Baker S.E."/>
            <person name="Pisabarro A.G."/>
            <person name="Walton J.D."/>
            <person name="Blanchette R.A."/>
            <person name="Henrissat B."/>
            <person name="Martin F."/>
            <person name="Cullen D."/>
            <person name="Hibbett D.S."/>
            <person name="Grigoriev I.V."/>
        </authorList>
    </citation>
    <scope>NUCLEOTIDE SEQUENCE [LARGE SCALE GENOMIC DNA]</scope>
    <source>
        <strain evidence="2">MUCL 33604</strain>
    </source>
</reference>
<dbReference type="HOGENOM" id="CLU_2910308_0_0_1"/>
<name>A0A067PIT6_9AGAM</name>
<dbReference type="EMBL" id="KL197732">
    <property type="protein sequence ID" value="KDQ53755.1"/>
    <property type="molecule type" value="Genomic_DNA"/>
</dbReference>
<feature type="non-terminal residue" evidence="1">
    <location>
        <position position="62"/>
    </location>
</feature>
<protein>
    <submittedName>
        <fullName evidence="1">Uncharacterized protein</fullName>
    </submittedName>
</protein>
<organism evidence="1 2">
    <name type="scientific">Jaapia argillacea MUCL 33604</name>
    <dbReference type="NCBI Taxonomy" id="933084"/>
    <lineage>
        <taxon>Eukaryota</taxon>
        <taxon>Fungi</taxon>
        <taxon>Dikarya</taxon>
        <taxon>Basidiomycota</taxon>
        <taxon>Agaricomycotina</taxon>
        <taxon>Agaricomycetes</taxon>
        <taxon>Agaricomycetidae</taxon>
        <taxon>Jaapiales</taxon>
        <taxon>Jaapiaceae</taxon>
        <taxon>Jaapia</taxon>
    </lineage>
</organism>
<keyword evidence="2" id="KW-1185">Reference proteome</keyword>
<evidence type="ECO:0000313" key="2">
    <source>
        <dbReference type="Proteomes" id="UP000027265"/>
    </source>
</evidence>
<dbReference type="AlphaFoldDB" id="A0A067PIT6"/>
<dbReference type="InParanoid" id="A0A067PIT6"/>